<dbReference type="AlphaFoldDB" id="A0A6J4ME67"/>
<evidence type="ECO:0000313" key="3">
    <source>
        <dbReference type="EMBL" id="CAA9357711.1"/>
    </source>
</evidence>
<accession>A0A6J4ME67</accession>
<gene>
    <name evidence="3" type="ORF">AVDCRST_MAG90-2774</name>
</gene>
<dbReference type="EMBL" id="CADCUC010000577">
    <property type="protein sequence ID" value="CAA9357711.1"/>
    <property type="molecule type" value="Genomic_DNA"/>
</dbReference>
<organism evidence="3">
    <name type="scientific">uncultured Microvirga sp</name>
    <dbReference type="NCBI Taxonomy" id="412392"/>
    <lineage>
        <taxon>Bacteria</taxon>
        <taxon>Pseudomonadati</taxon>
        <taxon>Pseudomonadota</taxon>
        <taxon>Alphaproteobacteria</taxon>
        <taxon>Hyphomicrobiales</taxon>
        <taxon>Methylobacteriaceae</taxon>
        <taxon>Microvirga</taxon>
        <taxon>environmental samples</taxon>
    </lineage>
</organism>
<dbReference type="Pfam" id="PF18557">
    <property type="entry name" value="NepR"/>
    <property type="match status" value="1"/>
</dbReference>
<dbReference type="InterPro" id="IPR041649">
    <property type="entry name" value="NepR"/>
</dbReference>
<evidence type="ECO:0000259" key="2">
    <source>
        <dbReference type="Pfam" id="PF18557"/>
    </source>
</evidence>
<name>A0A6J4ME67_9HYPH</name>
<feature type="region of interest" description="Disordered" evidence="1">
    <location>
        <begin position="1"/>
        <end position="25"/>
    </location>
</feature>
<feature type="domain" description="Anti-sigma factor NepR" evidence="2">
    <location>
        <begin position="32"/>
        <end position="65"/>
    </location>
</feature>
<reference evidence="3" key="1">
    <citation type="submission" date="2020-02" db="EMBL/GenBank/DDBJ databases">
        <authorList>
            <person name="Meier V. D."/>
        </authorList>
    </citation>
    <scope>NUCLEOTIDE SEQUENCE</scope>
    <source>
        <strain evidence="3">AVDCRST_MAG90</strain>
    </source>
</reference>
<feature type="compositionally biased region" description="Basic residues" evidence="1">
    <location>
        <begin position="1"/>
        <end position="10"/>
    </location>
</feature>
<sequence length="71" mass="7886">MGAQKGKKAARVVSEGPRATPTGEPVIERAVQERIGTHLRAMYDDLMQQPVPDRFAELLGKLERRGEDQAQ</sequence>
<proteinExistence type="predicted"/>
<evidence type="ECO:0000256" key="1">
    <source>
        <dbReference type="SAM" id="MobiDB-lite"/>
    </source>
</evidence>
<protein>
    <recommendedName>
        <fullName evidence="2">Anti-sigma factor NepR domain-containing protein</fullName>
    </recommendedName>
</protein>